<dbReference type="InterPro" id="IPR052576">
    <property type="entry name" value="AA_Transporter-Related"/>
</dbReference>
<dbReference type="AlphaFoldDB" id="A0A4R3MZ92"/>
<accession>A0A4R3MZ92</accession>
<dbReference type="EMBL" id="SMAN01000017">
    <property type="protein sequence ID" value="TCT19639.1"/>
    <property type="molecule type" value="Genomic_DNA"/>
</dbReference>
<name>A0A4R3MZ92_9BACI</name>
<feature type="transmembrane region" description="Helical" evidence="6">
    <location>
        <begin position="243"/>
        <end position="276"/>
    </location>
</feature>
<evidence type="ECO:0000256" key="5">
    <source>
        <dbReference type="ARBA" id="ARBA00023136"/>
    </source>
</evidence>
<dbReference type="PANTHER" id="PTHR37821:SF1">
    <property type="entry name" value="AMINO ACID TRANSPORTER YUIF-RELATED"/>
    <property type="match status" value="1"/>
</dbReference>
<evidence type="ECO:0000256" key="1">
    <source>
        <dbReference type="ARBA" id="ARBA00004651"/>
    </source>
</evidence>
<feature type="domain" description="Putative Na+/H+ antiporter N-terminal" evidence="8">
    <location>
        <begin position="7"/>
        <end position="91"/>
    </location>
</feature>
<organism evidence="9 10">
    <name type="scientific">Melghiribacillus thermohalophilus</name>
    <dbReference type="NCBI Taxonomy" id="1324956"/>
    <lineage>
        <taxon>Bacteria</taxon>
        <taxon>Bacillati</taxon>
        <taxon>Bacillota</taxon>
        <taxon>Bacilli</taxon>
        <taxon>Bacillales</taxon>
        <taxon>Bacillaceae</taxon>
        <taxon>Melghiribacillus</taxon>
    </lineage>
</organism>
<feature type="transmembrane region" description="Helical" evidence="6">
    <location>
        <begin position="288"/>
        <end position="308"/>
    </location>
</feature>
<comment type="subcellular location">
    <subcellularLocation>
        <location evidence="1">Cell membrane</location>
        <topology evidence="1">Multi-pass membrane protein</topology>
    </subcellularLocation>
</comment>
<gene>
    <name evidence="9" type="ORF">EDD68_11733</name>
</gene>
<dbReference type="InterPro" id="IPR032813">
    <property type="entry name" value="Na_H_antiport_N"/>
</dbReference>
<evidence type="ECO:0000259" key="8">
    <source>
        <dbReference type="Pfam" id="PF13726"/>
    </source>
</evidence>
<feature type="transmembrane region" description="Helical" evidence="6">
    <location>
        <begin position="421"/>
        <end position="438"/>
    </location>
</feature>
<feature type="domain" description="Na+/H+ antiporter NhaC-like C-terminal" evidence="7">
    <location>
        <begin position="146"/>
        <end position="433"/>
    </location>
</feature>
<evidence type="ECO:0000256" key="3">
    <source>
        <dbReference type="ARBA" id="ARBA00022692"/>
    </source>
</evidence>
<sequence>MGIFTDPVIMSVIVMALLSLLRVNILIAIIAAGLTAGILSNLSLQGIIELLVNGMGEHAETALSYILLGAFAAAISYTGITGLLVKKLLRVLRGRRSMVLLVIAGVASLSQNVIPVHIAFIPILIPPLLKVFDQMKVDRRGVASALTFGLKAPYLMIPAGFGLLFHEIIQKEMANNGVDISMGDIALSMLIPGSGMMVGLLIAVLISYRKDRDYDSVGNYLTEAAAAEEDEDSRFQYKHLFTLIGIVAALVVQLLTGSIILGALTGIVWMFVFAVVPFKNGEKMMADGISMMGMIAFIMMVASGYGYILKETGAVNDLVEQSSAILGNSKPVIAFLLLLVGLLVTMGIGTSFGTIPILAVMYVPIASAAGFSPMAIAALIGTAGALGDAGSPASDSTLGPTSGLNADGKHHHIWDTCVPTFLHYNIPLFLFGWLAAIIL</sequence>
<evidence type="ECO:0000313" key="9">
    <source>
        <dbReference type="EMBL" id="TCT19639.1"/>
    </source>
</evidence>
<reference evidence="9 10" key="1">
    <citation type="submission" date="2019-03" db="EMBL/GenBank/DDBJ databases">
        <title>Genomic Encyclopedia of Type Strains, Phase IV (KMG-IV): sequencing the most valuable type-strain genomes for metagenomic binning, comparative biology and taxonomic classification.</title>
        <authorList>
            <person name="Goeker M."/>
        </authorList>
    </citation>
    <scope>NUCLEOTIDE SEQUENCE [LARGE SCALE GENOMIC DNA]</scope>
    <source>
        <strain evidence="9 10">DSM 25894</strain>
    </source>
</reference>
<dbReference type="Proteomes" id="UP000294650">
    <property type="component" value="Unassembled WGS sequence"/>
</dbReference>
<evidence type="ECO:0000313" key="10">
    <source>
        <dbReference type="Proteomes" id="UP000294650"/>
    </source>
</evidence>
<feature type="transmembrane region" description="Helical" evidence="6">
    <location>
        <begin position="359"/>
        <end position="386"/>
    </location>
</feature>
<keyword evidence="2" id="KW-1003">Cell membrane</keyword>
<evidence type="ECO:0000256" key="6">
    <source>
        <dbReference type="SAM" id="Phobius"/>
    </source>
</evidence>
<keyword evidence="5 6" id="KW-0472">Membrane</keyword>
<comment type="caution">
    <text evidence="9">The sequence shown here is derived from an EMBL/GenBank/DDBJ whole genome shotgun (WGS) entry which is preliminary data.</text>
</comment>
<dbReference type="Pfam" id="PF03553">
    <property type="entry name" value="Na_H_antiporter"/>
    <property type="match status" value="1"/>
</dbReference>
<evidence type="ECO:0000256" key="4">
    <source>
        <dbReference type="ARBA" id="ARBA00022989"/>
    </source>
</evidence>
<dbReference type="Pfam" id="PF13726">
    <property type="entry name" value="Na_H_antiport_2"/>
    <property type="match status" value="1"/>
</dbReference>
<dbReference type="InterPro" id="IPR018461">
    <property type="entry name" value="Na/H_Antiport_NhaC-like_C"/>
</dbReference>
<feature type="transmembrane region" description="Helical" evidence="6">
    <location>
        <begin position="145"/>
        <end position="165"/>
    </location>
</feature>
<keyword evidence="10" id="KW-1185">Reference proteome</keyword>
<evidence type="ECO:0000256" key="2">
    <source>
        <dbReference type="ARBA" id="ARBA00022475"/>
    </source>
</evidence>
<dbReference type="GO" id="GO:0005886">
    <property type="term" value="C:plasma membrane"/>
    <property type="evidence" value="ECO:0007669"/>
    <property type="project" value="UniProtKB-SubCell"/>
</dbReference>
<feature type="transmembrane region" description="Helical" evidence="6">
    <location>
        <begin position="332"/>
        <end position="352"/>
    </location>
</feature>
<evidence type="ECO:0000259" key="7">
    <source>
        <dbReference type="Pfam" id="PF03553"/>
    </source>
</evidence>
<feature type="transmembrane region" description="Helical" evidence="6">
    <location>
        <begin position="185"/>
        <end position="208"/>
    </location>
</feature>
<keyword evidence="4 6" id="KW-1133">Transmembrane helix</keyword>
<dbReference type="RefSeq" id="WP_132372389.1">
    <property type="nucleotide sequence ID" value="NZ_SMAN01000017.1"/>
</dbReference>
<proteinExistence type="predicted"/>
<keyword evidence="3 6" id="KW-0812">Transmembrane</keyword>
<dbReference type="PANTHER" id="PTHR37821">
    <property type="entry name" value="AMINO ACID TRANSPORTER YUIF-RELATED"/>
    <property type="match status" value="1"/>
</dbReference>
<feature type="transmembrane region" description="Helical" evidence="6">
    <location>
        <begin position="62"/>
        <end position="85"/>
    </location>
</feature>
<feature type="transmembrane region" description="Helical" evidence="6">
    <location>
        <begin position="97"/>
        <end position="125"/>
    </location>
</feature>
<feature type="transmembrane region" description="Helical" evidence="6">
    <location>
        <begin position="12"/>
        <end position="42"/>
    </location>
</feature>
<evidence type="ECO:0008006" key="11">
    <source>
        <dbReference type="Google" id="ProtNLM"/>
    </source>
</evidence>
<protein>
    <recommendedName>
        <fullName evidence="11">Sodium:proton antiporter</fullName>
    </recommendedName>
</protein>
<dbReference type="OrthoDB" id="9772446at2"/>